<evidence type="ECO:0000313" key="2">
    <source>
        <dbReference type="Proteomes" id="UP000186609"/>
    </source>
</evidence>
<gene>
    <name evidence="1" type="ORF">RD110_12330</name>
</gene>
<accession>A0A1P8JVU0</accession>
<protein>
    <submittedName>
        <fullName evidence="1">Uncharacterized protein</fullName>
    </submittedName>
</protein>
<proteinExistence type="predicted"/>
<sequence>MSDPTLCATFQLAQETGKWIQYGDDRINAAYPSHLDPSALVATLGGQLECWEAHKYVTVVIAGTEATAVARWIDAYFRWVLSRRDAAMTFRVSRFQRCIDPV</sequence>
<reference evidence="1 2" key="1">
    <citation type="submission" date="2017-01" db="EMBL/GenBank/DDBJ databases">
        <authorList>
            <person name="Mah S.A."/>
            <person name="Swanson W.J."/>
            <person name="Moy G.W."/>
            <person name="Vacquier V.D."/>
        </authorList>
    </citation>
    <scope>NUCLEOTIDE SEQUENCE [LARGE SCALE GENOMIC DNA]</scope>
    <source>
        <strain evidence="1 2">DCY110</strain>
    </source>
</reference>
<dbReference type="AlphaFoldDB" id="A0A1P8JVU0"/>
<evidence type="ECO:0000313" key="1">
    <source>
        <dbReference type="EMBL" id="APW37886.1"/>
    </source>
</evidence>
<dbReference type="Proteomes" id="UP000186609">
    <property type="component" value="Chromosome"/>
</dbReference>
<name>A0A1P8JVU0_9BURK</name>
<organism evidence="1 2">
    <name type="scientific">Rhodoferax koreensis</name>
    <dbReference type="NCBI Taxonomy" id="1842727"/>
    <lineage>
        <taxon>Bacteria</taxon>
        <taxon>Pseudomonadati</taxon>
        <taxon>Pseudomonadota</taxon>
        <taxon>Betaproteobacteria</taxon>
        <taxon>Burkholderiales</taxon>
        <taxon>Comamonadaceae</taxon>
        <taxon>Rhodoferax</taxon>
    </lineage>
</organism>
<dbReference type="KEGG" id="rhy:RD110_12330"/>
<dbReference type="EMBL" id="CP019236">
    <property type="protein sequence ID" value="APW37886.1"/>
    <property type="molecule type" value="Genomic_DNA"/>
</dbReference>
<keyword evidence="2" id="KW-1185">Reference proteome</keyword>